<dbReference type="SUPFAM" id="SSF55729">
    <property type="entry name" value="Acyl-CoA N-acyltransferases (Nat)"/>
    <property type="match status" value="1"/>
</dbReference>
<dbReference type="InterPro" id="IPR000182">
    <property type="entry name" value="GNAT_dom"/>
</dbReference>
<proteinExistence type="predicted"/>
<evidence type="ECO:0000256" key="2">
    <source>
        <dbReference type="ARBA" id="ARBA00023315"/>
    </source>
</evidence>
<reference evidence="4 5" key="1">
    <citation type="journal article" date="2015" name="Proc. Natl. Acad. Sci. U.S.A.">
        <title>Expanded metabolic versatility of ubiquitous nitrite-oxidizing bacteria from the genus Nitrospira.</title>
        <authorList>
            <person name="Koch H."/>
            <person name="Lucker S."/>
            <person name="Albertsen M."/>
            <person name="Kitzinger K."/>
            <person name="Herbold C."/>
            <person name="Spieck E."/>
            <person name="Nielsen P.H."/>
            <person name="Wagner M."/>
            <person name="Daims H."/>
        </authorList>
    </citation>
    <scope>NUCLEOTIDE SEQUENCE [LARGE SCALE GENOMIC DNA]</scope>
    <source>
        <strain evidence="4 5">NSP M-1</strain>
    </source>
</reference>
<dbReference type="NCBIfam" id="TIGR01575">
    <property type="entry name" value="rimI"/>
    <property type="match status" value="1"/>
</dbReference>
<evidence type="ECO:0000256" key="1">
    <source>
        <dbReference type="ARBA" id="ARBA00022679"/>
    </source>
</evidence>
<dbReference type="KEGG" id="nmv:NITMOv2_1468"/>
<dbReference type="Gene3D" id="3.40.630.30">
    <property type="match status" value="1"/>
</dbReference>
<dbReference type="RefSeq" id="WP_053379137.1">
    <property type="nucleotide sequence ID" value="NZ_CP011801.1"/>
</dbReference>
<accession>A0A0K2GAC1</accession>
<keyword evidence="5" id="KW-1185">Reference proteome</keyword>
<dbReference type="EMBL" id="CP011801">
    <property type="protein sequence ID" value="ALA57895.1"/>
    <property type="molecule type" value="Genomic_DNA"/>
</dbReference>
<dbReference type="PROSITE" id="PS51186">
    <property type="entry name" value="GNAT"/>
    <property type="match status" value="1"/>
</dbReference>
<keyword evidence="2 4" id="KW-0012">Acyltransferase</keyword>
<feature type="domain" description="N-acetyltransferase" evidence="3">
    <location>
        <begin position="10"/>
        <end position="156"/>
    </location>
</feature>
<protein>
    <submittedName>
        <fullName evidence="4">Ribosomal-protein-alanine N-acetyltransferase</fullName>
        <ecNumber evidence="4">2.3.1.128</ecNumber>
    </submittedName>
</protein>
<dbReference type="AlphaFoldDB" id="A0A0K2GAC1"/>
<dbReference type="GO" id="GO:0008080">
    <property type="term" value="F:N-acetyltransferase activity"/>
    <property type="evidence" value="ECO:0007669"/>
    <property type="project" value="InterPro"/>
</dbReference>
<dbReference type="Pfam" id="PF00583">
    <property type="entry name" value="Acetyltransf_1"/>
    <property type="match status" value="1"/>
</dbReference>
<dbReference type="InterPro" id="IPR006464">
    <property type="entry name" value="AcTrfase_RimI/Ard1"/>
</dbReference>
<dbReference type="InterPro" id="IPR016181">
    <property type="entry name" value="Acyl_CoA_acyltransferase"/>
</dbReference>
<evidence type="ECO:0000259" key="3">
    <source>
        <dbReference type="PROSITE" id="PS51186"/>
    </source>
</evidence>
<dbReference type="PANTHER" id="PTHR43072:SF23">
    <property type="entry name" value="UPF0039 PROTEIN C11D3.02C"/>
    <property type="match status" value="1"/>
</dbReference>
<dbReference type="STRING" id="42253.NITMOv2_1468"/>
<keyword evidence="1 4" id="KW-0808">Transferase</keyword>
<evidence type="ECO:0000313" key="4">
    <source>
        <dbReference type="EMBL" id="ALA57895.1"/>
    </source>
</evidence>
<dbReference type="EC" id="2.3.1.128" evidence="4"/>
<evidence type="ECO:0000313" key="5">
    <source>
        <dbReference type="Proteomes" id="UP000069205"/>
    </source>
</evidence>
<dbReference type="PATRIC" id="fig|42253.5.peg.1439"/>
<sequence length="178" mass="19382">MTGGTMADDLVIVPASSGMVSDILRLEEACFSAPWTRKMLEAELSGNPFAHFLVAQDGAGAIVGYHCFWIVFEELRLMNLAVCESRRRQGLARRLVIEALQTGLSRSATRAVLEVRASNQAALALYRQLGFAPVSTRRQYYTNPIEDAVLMELDPLAVPAQRLQGRVPNVGGGSVPAH</sequence>
<dbReference type="OrthoDB" id="9794566at2"/>
<dbReference type="PANTHER" id="PTHR43072">
    <property type="entry name" value="N-ACETYLTRANSFERASE"/>
    <property type="match status" value="1"/>
</dbReference>
<dbReference type="CDD" id="cd04301">
    <property type="entry name" value="NAT_SF"/>
    <property type="match status" value="1"/>
</dbReference>
<dbReference type="Proteomes" id="UP000069205">
    <property type="component" value="Chromosome"/>
</dbReference>
<name>A0A0K2GAC1_NITMO</name>
<organism evidence="4 5">
    <name type="scientific">Nitrospira moscoviensis</name>
    <dbReference type="NCBI Taxonomy" id="42253"/>
    <lineage>
        <taxon>Bacteria</taxon>
        <taxon>Pseudomonadati</taxon>
        <taxon>Nitrospirota</taxon>
        <taxon>Nitrospiria</taxon>
        <taxon>Nitrospirales</taxon>
        <taxon>Nitrospiraceae</taxon>
        <taxon>Nitrospira</taxon>
    </lineage>
</organism>
<gene>
    <name evidence="4" type="primary">rimI</name>
    <name evidence="4" type="ORF">NITMOv2_1468</name>
</gene>